<keyword evidence="4" id="KW-1185">Reference proteome</keyword>
<reference evidence="2" key="3">
    <citation type="submission" date="2019-08" db="EMBL/GenBank/DDBJ databases">
        <authorList>
            <person name="Park J.M."/>
            <person name="Hong C.E."/>
            <person name="Jo S.H."/>
        </authorList>
    </citation>
    <scope>NUCLEOTIDE SEQUENCE</scope>
    <source>
        <strain evidence="2">PgKB20</strain>
    </source>
</reference>
<evidence type="ECO:0000313" key="3">
    <source>
        <dbReference type="Proteomes" id="UP000185426"/>
    </source>
</evidence>
<reference evidence="1 3" key="1">
    <citation type="submission" date="2016-05" db="EMBL/GenBank/DDBJ databases">
        <title>Complete Genome and Methylome Analysis of Psychrotrophic Bacterial Isolates from Antarctic Lake Untersee.</title>
        <authorList>
            <person name="Fomenkov A."/>
            <person name="Akimov V.N."/>
            <person name="Vasilyeva L.V."/>
            <person name="Andersen D."/>
            <person name="Vincze T."/>
            <person name="Roberts R.J."/>
        </authorList>
    </citation>
    <scope>NUCLEOTIDE SEQUENCE [LARGE SCALE GENOMIC DNA]</scope>
    <source>
        <strain evidence="1 3">U14-5</strain>
    </source>
</reference>
<dbReference type="RefSeq" id="WP_024422934.1">
    <property type="nucleotide sequence ID" value="NZ_BSBE01000001.1"/>
</dbReference>
<name>A0A0M2EG81_BACIA</name>
<dbReference type="AlphaFoldDB" id="A0A0M2EG81"/>
<dbReference type="Proteomes" id="UP000325032">
    <property type="component" value="Chromosome"/>
</dbReference>
<evidence type="ECO:0000313" key="2">
    <source>
        <dbReference type="EMBL" id="QEK64860.1"/>
    </source>
</evidence>
<sequence>MDLVIKANEIESSISIDLIGWRFKVTGFLEIVPFELNIPIVEFNNFHILLLCYNNEKKRVRLWES</sequence>
<dbReference type="PATRIC" id="fig|561879.6.peg.1470"/>
<reference evidence="2 4" key="2">
    <citation type="journal article" date="2018" name="Plant Biotechnol. Rep.">
        <title>Diversity and antifungal activity of endophytic bacteria associated with Panax ginseng seedlings.</title>
        <authorList>
            <person name="Park J.M."/>
            <person name="Hong C.E."/>
            <person name="Jo S.H."/>
        </authorList>
    </citation>
    <scope>NUCLEOTIDE SEQUENCE [LARGE SCALE GENOMIC DNA]</scope>
    <source>
        <strain evidence="2 4">PgKB20</strain>
    </source>
</reference>
<evidence type="ECO:0000313" key="1">
    <source>
        <dbReference type="EMBL" id="APT47889.1"/>
    </source>
</evidence>
<dbReference type="KEGG" id="bsaf:BSL056_11955"/>
<dbReference type="EMBL" id="CP015607">
    <property type="protein sequence ID" value="APT47889.1"/>
    <property type="molecule type" value="Genomic_DNA"/>
</dbReference>
<evidence type="ECO:0000313" key="4">
    <source>
        <dbReference type="Proteomes" id="UP000325032"/>
    </source>
</evidence>
<dbReference type="EMBL" id="CP043404">
    <property type="protein sequence ID" value="QEK64860.1"/>
    <property type="molecule type" value="Genomic_DNA"/>
</dbReference>
<dbReference type="Proteomes" id="UP000185426">
    <property type="component" value="Chromosome"/>
</dbReference>
<protein>
    <submittedName>
        <fullName evidence="1">Uncharacterized protein</fullName>
    </submittedName>
</protein>
<gene>
    <name evidence="1" type="ORF">BSA145_19665</name>
    <name evidence="2" type="ORF">FX981_03130</name>
</gene>
<proteinExistence type="predicted"/>
<organism evidence="1 3">
    <name type="scientific">Bacillus safensis</name>
    <dbReference type="NCBI Taxonomy" id="561879"/>
    <lineage>
        <taxon>Bacteria</taxon>
        <taxon>Bacillati</taxon>
        <taxon>Bacillota</taxon>
        <taxon>Bacilli</taxon>
        <taxon>Bacillales</taxon>
        <taxon>Bacillaceae</taxon>
        <taxon>Bacillus</taxon>
    </lineage>
</organism>
<accession>A0A0M2EG81</accession>